<feature type="domain" description="DUF5753" evidence="1">
    <location>
        <begin position="18"/>
        <end position="199"/>
    </location>
</feature>
<name>A0ABQ3Y6N4_9ACTN</name>
<evidence type="ECO:0000259" key="1">
    <source>
        <dbReference type="Pfam" id="PF19054"/>
    </source>
</evidence>
<proteinExistence type="predicted"/>
<sequence>MEGMTMTKMFDVRRSEAFRQLRDVEKVATSIFLNSPLWVPGIFQVPAYAREMISRISGLPADDAEVLERAEVREERHAAFLRRLRGDEAPEVRVVLDESVLRRAPAGSGAMREQLDHLVELSEIPSVHIGVIPLDQGPHQGLAGPFEVHDAATGALVFFESAEGDRIVDAPQRVALYRDLVGTLMSTAVTGEELRTLLSKLTAR</sequence>
<gene>
    <name evidence="2" type="ORF">Ade02nite_42920</name>
</gene>
<keyword evidence="3" id="KW-1185">Reference proteome</keyword>
<accession>A0ABQ3Y6N4</accession>
<evidence type="ECO:0000313" key="2">
    <source>
        <dbReference type="EMBL" id="GID75651.1"/>
    </source>
</evidence>
<protein>
    <recommendedName>
        <fullName evidence="1">DUF5753 domain-containing protein</fullName>
    </recommendedName>
</protein>
<comment type="caution">
    <text evidence="2">The sequence shown here is derived from an EMBL/GenBank/DDBJ whole genome shotgun (WGS) entry which is preliminary data.</text>
</comment>
<reference evidence="2 3" key="1">
    <citation type="submission" date="2021-01" db="EMBL/GenBank/DDBJ databases">
        <title>Whole genome shotgun sequence of Actinoplanes deccanensis NBRC 13994.</title>
        <authorList>
            <person name="Komaki H."/>
            <person name="Tamura T."/>
        </authorList>
    </citation>
    <scope>NUCLEOTIDE SEQUENCE [LARGE SCALE GENOMIC DNA]</scope>
    <source>
        <strain evidence="2 3">NBRC 13994</strain>
    </source>
</reference>
<dbReference type="InterPro" id="IPR043917">
    <property type="entry name" value="DUF5753"/>
</dbReference>
<evidence type="ECO:0000313" key="3">
    <source>
        <dbReference type="Proteomes" id="UP000609879"/>
    </source>
</evidence>
<organism evidence="2 3">
    <name type="scientific">Paractinoplanes deccanensis</name>
    <dbReference type="NCBI Taxonomy" id="113561"/>
    <lineage>
        <taxon>Bacteria</taxon>
        <taxon>Bacillati</taxon>
        <taxon>Actinomycetota</taxon>
        <taxon>Actinomycetes</taxon>
        <taxon>Micromonosporales</taxon>
        <taxon>Micromonosporaceae</taxon>
        <taxon>Paractinoplanes</taxon>
    </lineage>
</organism>
<dbReference type="EMBL" id="BOMI01000082">
    <property type="protein sequence ID" value="GID75651.1"/>
    <property type="molecule type" value="Genomic_DNA"/>
</dbReference>
<dbReference type="Proteomes" id="UP000609879">
    <property type="component" value="Unassembled WGS sequence"/>
</dbReference>
<dbReference type="RefSeq" id="WP_203766402.1">
    <property type="nucleotide sequence ID" value="NZ_BAAABO010000016.1"/>
</dbReference>
<dbReference type="Pfam" id="PF19054">
    <property type="entry name" value="DUF5753"/>
    <property type="match status" value="1"/>
</dbReference>